<gene>
    <name evidence="1" type="ordered locus">FP2139</name>
</gene>
<dbReference type="EnsemblBacteria" id="CAL44200">
    <property type="protein sequence ID" value="CAL44200"/>
    <property type="gene ID" value="FP2139"/>
</dbReference>
<dbReference type="PROSITE" id="PS51257">
    <property type="entry name" value="PROKAR_LIPOPROTEIN"/>
    <property type="match status" value="1"/>
</dbReference>
<dbReference type="AlphaFoldDB" id="A6H1H6"/>
<dbReference type="HOGENOM" id="CLU_2953732_0_0_10"/>
<dbReference type="Proteomes" id="UP000006394">
    <property type="component" value="Chromosome"/>
</dbReference>
<dbReference type="EMBL" id="AM398681">
    <property type="protein sequence ID" value="CAL44200.1"/>
    <property type="molecule type" value="Genomic_DNA"/>
</dbReference>
<keyword evidence="2" id="KW-1185">Reference proteome</keyword>
<dbReference type="KEGG" id="fps:FP2139"/>
<dbReference type="STRING" id="402612.FP2139"/>
<dbReference type="RefSeq" id="WP_011964237.1">
    <property type="nucleotide sequence ID" value="NC_009613.3"/>
</dbReference>
<reference evidence="1 2" key="1">
    <citation type="journal article" date="2007" name="Nat. Biotechnol.">
        <title>Complete genome sequence of the fish pathogen Flavobacterium psychrophilum.</title>
        <authorList>
            <person name="Duchaud E."/>
            <person name="Boussaha M."/>
            <person name="Loux V."/>
            <person name="Bernardet J.F."/>
            <person name="Michel C."/>
            <person name="Kerouault B."/>
            <person name="Mondot S."/>
            <person name="Nicolas P."/>
            <person name="Bossy R."/>
            <person name="Caron C."/>
            <person name="Bessieres P."/>
            <person name="Gibrat J.F."/>
            <person name="Claverol S."/>
            <person name="Dumetz F."/>
            <person name="Le Henaff M."/>
            <person name="Benmansour A."/>
        </authorList>
    </citation>
    <scope>NUCLEOTIDE SEQUENCE [LARGE SCALE GENOMIC DNA]</scope>
    <source>
        <strain evidence="2">ATCC 49511 / DSM 21280 / CIP 103535 / JIP02/86</strain>
    </source>
</reference>
<protein>
    <submittedName>
        <fullName evidence="1">Hypothetical lipoprotein</fullName>
    </submittedName>
</protein>
<keyword evidence="1" id="KW-0449">Lipoprotein</keyword>
<name>A6H1H6_FLAPJ</name>
<evidence type="ECO:0000313" key="1">
    <source>
        <dbReference type="EMBL" id="CAL44200.1"/>
    </source>
</evidence>
<proteinExistence type="predicted"/>
<sequence>MKKIFIISIFVLLLSCEKDSSKTYTCTTYLNGAVWSTKTVDKCENCSAPQGYTTTCKEN</sequence>
<accession>A6H1H6</accession>
<organism evidence="1 2">
    <name type="scientific">Flavobacterium psychrophilum (strain ATCC 49511 / DSM 21280 / CIP 103535 / JIP02/86)</name>
    <dbReference type="NCBI Taxonomy" id="402612"/>
    <lineage>
        <taxon>Bacteria</taxon>
        <taxon>Pseudomonadati</taxon>
        <taxon>Bacteroidota</taxon>
        <taxon>Flavobacteriia</taxon>
        <taxon>Flavobacteriales</taxon>
        <taxon>Flavobacteriaceae</taxon>
        <taxon>Flavobacterium</taxon>
    </lineage>
</organism>
<evidence type="ECO:0000313" key="2">
    <source>
        <dbReference type="Proteomes" id="UP000006394"/>
    </source>
</evidence>